<dbReference type="GO" id="GO:0005524">
    <property type="term" value="F:ATP binding"/>
    <property type="evidence" value="ECO:0007669"/>
    <property type="project" value="InterPro"/>
</dbReference>
<dbReference type="GO" id="GO:0007165">
    <property type="term" value="P:signal transduction"/>
    <property type="evidence" value="ECO:0007669"/>
    <property type="project" value="TreeGrafter"/>
</dbReference>
<dbReference type="Pfam" id="PF07714">
    <property type="entry name" value="PK_Tyr_Ser-Thr"/>
    <property type="match status" value="1"/>
</dbReference>
<protein>
    <recommendedName>
        <fullName evidence="2">Protein kinase domain-containing protein</fullName>
    </recommendedName>
</protein>
<keyword evidence="4" id="KW-1185">Reference proteome</keyword>
<organism evidence="3 4">
    <name type="scientific">Lithocarpus litseifolius</name>
    <dbReference type="NCBI Taxonomy" id="425828"/>
    <lineage>
        <taxon>Eukaryota</taxon>
        <taxon>Viridiplantae</taxon>
        <taxon>Streptophyta</taxon>
        <taxon>Embryophyta</taxon>
        <taxon>Tracheophyta</taxon>
        <taxon>Spermatophyta</taxon>
        <taxon>Magnoliopsida</taxon>
        <taxon>eudicotyledons</taxon>
        <taxon>Gunneridae</taxon>
        <taxon>Pentapetalae</taxon>
        <taxon>rosids</taxon>
        <taxon>fabids</taxon>
        <taxon>Fagales</taxon>
        <taxon>Fagaceae</taxon>
        <taxon>Lithocarpus</taxon>
    </lineage>
</organism>
<name>A0AAW2BXZ3_9ROSI</name>
<dbReference type="SUPFAM" id="SSF56112">
    <property type="entry name" value="Protein kinase-like (PK-like)"/>
    <property type="match status" value="1"/>
</dbReference>
<dbReference type="Gene3D" id="1.10.510.10">
    <property type="entry name" value="Transferase(Phosphotransferase) domain 1"/>
    <property type="match status" value="1"/>
</dbReference>
<accession>A0AAW2BXZ3</accession>
<dbReference type="PANTHER" id="PTHR23257">
    <property type="entry name" value="SERINE-THREONINE PROTEIN KINASE"/>
    <property type="match status" value="1"/>
</dbReference>
<evidence type="ECO:0000256" key="1">
    <source>
        <dbReference type="SAM" id="MobiDB-lite"/>
    </source>
</evidence>
<feature type="region of interest" description="Disordered" evidence="1">
    <location>
        <begin position="123"/>
        <end position="142"/>
    </location>
</feature>
<evidence type="ECO:0000313" key="4">
    <source>
        <dbReference type="Proteomes" id="UP001459277"/>
    </source>
</evidence>
<evidence type="ECO:0000313" key="3">
    <source>
        <dbReference type="EMBL" id="KAK9989729.1"/>
    </source>
</evidence>
<evidence type="ECO:0000259" key="2">
    <source>
        <dbReference type="PROSITE" id="PS50011"/>
    </source>
</evidence>
<dbReference type="InterPro" id="IPR001245">
    <property type="entry name" value="Ser-Thr/Tyr_kinase_cat_dom"/>
</dbReference>
<feature type="domain" description="Protein kinase" evidence="2">
    <location>
        <begin position="1"/>
        <end position="197"/>
    </location>
</feature>
<dbReference type="PANTHER" id="PTHR23257:SF957">
    <property type="entry name" value="F3O9.7 PROTEIN-RELATED"/>
    <property type="match status" value="1"/>
</dbReference>
<sequence>MHPFSWMGSSTEDVSKELASGGDSPPVHGEIVIDIEDRFSRDFLSDIFSKAIISEDSSSISPLHKDGAGLSINMENHEPKRWSYFQKLAQEGFVQKDVSLIDQDHFAFSSAVREVGVLDSQSQHNFGENNQKELPGIPGADNNILHPKYDHPELLNGSSNKVSEKVDVFSFGIVLWEILTGEEPYANMHYGAIIGIA</sequence>
<dbReference type="GO" id="GO:0005737">
    <property type="term" value="C:cytoplasm"/>
    <property type="evidence" value="ECO:0007669"/>
    <property type="project" value="TreeGrafter"/>
</dbReference>
<dbReference type="AlphaFoldDB" id="A0AAW2BXZ3"/>
<proteinExistence type="predicted"/>
<dbReference type="PROSITE" id="PS50011">
    <property type="entry name" value="PROTEIN_KINASE_DOM"/>
    <property type="match status" value="1"/>
</dbReference>
<dbReference type="InterPro" id="IPR000719">
    <property type="entry name" value="Prot_kinase_dom"/>
</dbReference>
<dbReference type="EMBL" id="JAZDWU010000010">
    <property type="protein sequence ID" value="KAK9989729.1"/>
    <property type="molecule type" value="Genomic_DNA"/>
</dbReference>
<reference evidence="3 4" key="1">
    <citation type="submission" date="2024-01" db="EMBL/GenBank/DDBJ databases">
        <title>A telomere-to-telomere, gap-free genome of sweet tea (Lithocarpus litseifolius).</title>
        <authorList>
            <person name="Zhou J."/>
        </authorList>
    </citation>
    <scope>NUCLEOTIDE SEQUENCE [LARGE SCALE GENOMIC DNA]</scope>
    <source>
        <strain evidence="3">Zhou-2022a</strain>
        <tissue evidence="3">Leaf</tissue>
    </source>
</reference>
<dbReference type="InterPro" id="IPR050167">
    <property type="entry name" value="Ser_Thr_protein_kinase"/>
</dbReference>
<gene>
    <name evidence="3" type="ORF">SO802_029968</name>
</gene>
<dbReference type="GO" id="GO:0004672">
    <property type="term" value="F:protein kinase activity"/>
    <property type="evidence" value="ECO:0007669"/>
    <property type="project" value="InterPro"/>
</dbReference>
<dbReference type="InterPro" id="IPR011009">
    <property type="entry name" value="Kinase-like_dom_sf"/>
</dbReference>
<comment type="caution">
    <text evidence="3">The sequence shown here is derived from an EMBL/GenBank/DDBJ whole genome shotgun (WGS) entry which is preliminary data.</text>
</comment>
<dbReference type="Proteomes" id="UP001459277">
    <property type="component" value="Unassembled WGS sequence"/>
</dbReference>